<dbReference type="OrthoDB" id="2094269at2759"/>
<dbReference type="Proteomes" id="UP000799771">
    <property type="component" value="Unassembled WGS sequence"/>
</dbReference>
<gene>
    <name evidence="3" type="ORF">P153DRAFT_375379</name>
</gene>
<dbReference type="InterPro" id="IPR050593">
    <property type="entry name" value="LovG"/>
</dbReference>
<evidence type="ECO:0000313" key="3">
    <source>
        <dbReference type="EMBL" id="KAF2129724.1"/>
    </source>
</evidence>
<dbReference type="GO" id="GO:0005737">
    <property type="term" value="C:cytoplasm"/>
    <property type="evidence" value="ECO:0007669"/>
    <property type="project" value="TreeGrafter"/>
</dbReference>
<feature type="domain" description="Serine hydrolase" evidence="2">
    <location>
        <begin position="2"/>
        <end position="264"/>
    </location>
</feature>
<name>A0A6A6AFK2_9PLEO</name>
<keyword evidence="4" id="KW-1185">Reference proteome</keyword>
<dbReference type="GO" id="GO:0005634">
    <property type="term" value="C:nucleus"/>
    <property type="evidence" value="ECO:0007669"/>
    <property type="project" value="TreeGrafter"/>
</dbReference>
<dbReference type="Pfam" id="PF03959">
    <property type="entry name" value="FSH1"/>
    <property type="match status" value="1"/>
</dbReference>
<proteinExistence type="predicted"/>
<dbReference type="PANTHER" id="PTHR48070">
    <property type="entry name" value="ESTERASE OVCA2"/>
    <property type="match status" value="1"/>
</dbReference>
<dbReference type="GO" id="GO:0016787">
    <property type="term" value="F:hydrolase activity"/>
    <property type="evidence" value="ECO:0007669"/>
    <property type="project" value="UniProtKB-KW"/>
</dbReference>
<dbReference type="AlphaFoldDB" id="A0A6A6AFK2"/>
<keyword evidence="1" id="KW-0378">Hydrolase</keyword>
<reference evidence="3" key="1">
    <citation type="journal article" date="2020" name="Stud. Mycol.">
        <title>101 Dothideomycetes genomes: a test case for predicting lifestyles and emergence of pathogens.</title>
        <authorList>
            <person name="Haridas S."/>
            <person name="Albert R."/>
            <person name="Binder M."/>
            <person name="Bloem J."/>
            <person name="Labutti K."/>
            <person name="Salamov A."/>
            <person name="Andreopoulos B."/>
            <person name="Baker S."/>
            <person name="Barry K."/>
            <person name="Bills G."/>
            <person name="Bluhm B."/>
            <person name="Cannon C."/>
            <person name="Castanera R."/>
            <person name="Culley D."/>
            <person name="Daum C."/>
            <person name="Ezra D."/>
            <person name="Gonzalez J."/>
            <person name="Henrissat B."/>
            <person name="Kuo A."/>
            <person name="Liang C."/>
            <person name="Lipzen A."/>
            <person name="Lutzoni F."/>
            <person name="Magnuson J."/>
            <person name="Mondo S."/>
            <person name="Nolan M."/>
            <person name="Ohm R."/>
            <person name="Pangilinan J."/>
            <person name="Park H.-J."/>
            <person name="Ramirez L."/>
            <person name="Alfaro M."/>
            <person name="Sun H."/>
            <person name="Tritt A."/>
            <person name="Yoshinaga Y."/>
            <person name="Zwiers L.-H."/>
            <person name="Turgeon B."/>
            <person name="Goodwin S."/>
            <person name="Spatafora J."/>
            <person name="Crous P."/>
            <person name="Grigoriev I."/>
        </authorList>
    </citation>
    <scope>NUCLEOTIDE SEQUENCE</scope>
    <source>
        <strain evidence="3">CBS 119687</strain>
    </source>
</reference>
<evidence type="ECO:0000256" key="1">
    <source>
        <dbReference type="ARBA" id="ARBA00022801"/>
    </source>
</evidence>
<accession>A0A6A6AFK2</accession>
<dbReference type="InterPro" id="IPR029058">
    <property type="entry name" value="AB_hydrolase_fold"/>
</dbReference>
<evidence type="ECO:0000313" key="4">
    <source>
        <dbReference type="Proteomes" id="UP000799771"/>
    </source>
</evidence>
<organism evidence="3 4">
    <name type="scientific">Dothidotthia symphoricarpi CBS 119687</name>
    <dbReference type="NCBI Taxonomy" id="1392245"/>
    <lineage>
        <taxon>Eukaryota</taxon>
        <taxon>Fungi</taxon>
        <taxon>Dikarya</taxon>
        <taxon>Ascomycota</taxon>
        <taxon>Pezizomycotina</taxon>
        <taxon>Dothideomycetes</taxon>
        <taxon>Pleosporomycetidae</taxon>
        <taxon>Pleosporales</taxon>
        <taxon>Dothidotthiaceae</taxon>
        <taxon>Dothidotthia</taxon>
    </lineage>
</organism>
<dbReference type="SUPFAM" id="SSF53474">
    <property type="entry name" value="alpha/beta-Hydrolases"/>
    <property type="match status" value="1"/>
</dbReference>
<protein>
    <submittedName>
        <fullName evidence="3">DUF341 domain protein</fullName>
    </submittedName>
</protein>
<dbReference type="GeneID" id="54410015"/>
<dbReference type="RefSeq" id="XP_033524111.1">
    <property type="nucleotide sequence ID" value="XM_033669583.1"/>
</dbReference>
<dbReference type="InterPro" id="IPR005645">
    <property type="entry name" value="FSH-like_dom"/>
</dbReference>
<dbReference type="PANTHER" id="PTHR48070:SF4">
    <property type="entry name" value="ESTERASE ALNB"/>
    <property type="match status" value="1"/>
</dbReference>
<evidence type="ECO:0000259" key="2">
    <source>
        <dbReference type="Pfam" id="PF03959"/>
    </source>
</evidence>
<dbReference type="Gene3D" id="3.40.50.1820">
    <property type="entry name" value="alpha/beta hydrolase"/>
    <property type="match status" value="1"/>
</dbReference>
<sequence length="285" mass="31527">MRLLCLHGVGSSANILENQLRSFLQAVDPAYEFIFVDGPFASPRGPGVSAHVEGPFFSHTVGYSPLKMAEALDYIDETLDELGPFDGVLGFSQGAAVLIAYMYQHEACRKPLPFKFALIFSSVMPCSDDIGYCQGIFDRLRSHRRELTAPPAAGAVPSPLREERIFIDLLLRTVVPARKNRAMLPDFDLGVYTEGDGLDAPRLMHPLLLKERIHIPTVHITGKRDSNFMRSMSEAARGLCDDKLVKKLEHGGGHHPPQKDVEIKAVIRAMDWAIAQSQKGLSLHL</sequence>
<dbReference type="EMBL" id="ML977505">
    <property type="protein sequence ID" value="KAF2129724.1"/>
    <property type="molecule type" value="Genomic_DNA"/>
</dbReference>
<dbReference type="GO" id="GO:0019748">
    <property type="term" value="P:secondary metabolic process"/>
    <property type="evidence" value="ECO:0007669"/>
    <property type="project" value="TreeGrafter"/>
</dbReference>